<evidence type="ECO:0000313" key="2">
    <source>
        <dbReference type="Proteomes" id="UP000027451"/>
    </source>
</evidence>
<proteinExistence type="predicted"/>
<name>A0A656QNM3_9BURK</name>
<dbReference type="Proteomes" id="UP000027451">
    <property type="component" value="Unassembled WGS sequence"/>
</dbReference>
<dbReference type="EMBL" id="JFHD01000005">
    <property type="protein sequence ID" value="KDR31777.1"/>
    <property type="molecule type" value="Genomic_DNA"/>
</dbReference>
<gene>
    <name evidence="1" type="ORF">BG60_29110</name>
</gene>
<keyword evidence="2" id="KW-1185">Reference proteome</keyword>
<evidence type="ECO:0000313" key="1">
    <source>
        <dbReference type="EMBL" id="KDR31777.1"/>
    </source>
</evidence>
<accession>A0A656QNM3</accession>
<comment type="caution">
    <text evidence="1">The sequence shown here is derived from an EMBL/GenBank/DDBJ whole genome shotgun (WGS) entry which is preliminary data.</text>
</comment>
<protein>
    <submittedName>
        <fullName evidence="1">Uncharacterized protein</fullName>
    </submittedName>
</protein>
<sequence>MTRDERKVLYSALKNAEDRAQRKSALVPAVSRLVGIPVPVLMHEDLTCETVESLRERFGFDPAAVERRAGDFKY</sequence>
<dbReference type="AlphaFoldDB" id="A0A656QNM3"/>
<reference evidence="1 2" key="1">
    <citation type="submission" date="2014-03" db="EMBL/GenBank/DDBJ databases">
        <title>Draft Genome Sequences of Four Burkholderia Strains.</title>
        <authorList>
            <person name="Liu X.Y."/>
            <person name="Li C.X."/>
            <person name="Xu J.H."/>
        </authorList>
    </citation>
    <scope>NUCLEOTIDE SEQUENCE [LARGE SCALE GENOMIC DNA]</scope>
    <source>
        <strain evidence="1 2">OP-1</strain>
    </source>
</reference>
<organism evidence="1 2">
    <name type="scientific">Caballeronia zhejiangensis</name>
    <dbReference type="NCBI Taxonomy" id="871203"/>
    <lineage>
        <taxon>Bacteria</taxon>
        <taxon>Pseudomonadati</taxon>
        <taxon>Pseudomonadota</taxon>
        <taxon>Betaproteobacteria</taxon>
        <taxon>Burkholderiales</taxon>
        <taxon>Burkholderiaceae</taxon>
        <taxon>Caballeronia</taxon>
    </lineage>
</organism>